<comment type="caution">
    <text evidence="4">The sequence shown here is derived from an EMBL/GenBank/DDBJ whole genome shotgun (WGS) entry which is preliminary data.</text>
</comment>
<reference evidence="5 6" key="2">
    <citation type="submission" date="2018-07" db="EMBL/GenBank/DDBJ databases">
        <title>Genome sequencing of oomycete isolates from Chile give support for New Zealand origin for Phytophthora kernoviae and make available the first Nothophytophthora sp. genome.</title>
        <authorList>
            <person name="Studholme D.J."/>
            <person name="Sanfuentes E."/>
            <person name="Panda P."/>
            <person name="Hill R."/>
            <person name="Sambles C."/>
            <person name="Grant M."/>
            <person name="Williams N.M."/>
            <person name="Mcdougal R.L."/>
        </authorList>
    </citation>
    <scope>NUCLEOTIDE SEQUENCE [LARGE SCALE GENOMIC DNA]</scope>
    <source>
        <strain evidence="3">Chile2</strain>
        <strain evidence="4">Chile4</strain>
    </source>
</reference>
<reference evidence="1" key="3">
    <citation type="submission" date="2020-06" db="EMBL/GenBank/DDBJ databases">
        <authorList>
            <person name="Studholme D.J."/>
        </authorList>
    </citation>
    <scope>NUCLEOTIDE SEQUENCE</scope>
    <source>
        <strain evidence="1">NZFS 2646</strain>
        <strain evidence="2">NZFS 3630</strain>
    </source>
</reference>
<accession>A0A421GK02</accession>
<evidence type="ECO:0000313" key="1">
    <source>
        <dbReference type="EMBL" id="KAG2521260.1"/>
    </source>
</evidence>
<dbReference type="Proteomes" id="UP000792063">
    <property type="component" value="Unassembled WGS sequence"/>
</dbReference>
<gene>
    <name evidence="3" type="ORF">BBI17_006745</name>
    <name evidence="4" type="ORF">BBO99_00006723</name>
    <name evidence="1" type="ORF">JM16_006221</name>
    <name evidence="2" type="ORF">JM18_006158</name>
</gene>
<evidence type="ECO:0000313" key="3">
    <source>
        <dbReference type="EMBL" id="RLN31371.1"/>
    </source>
</evidence>
<evidence type="ECO:0000313" key="2">
    <source>
        <dbReference type="EMBL" id="KAG2522415.1"/>
    </source>
</evidence>
<protein>
    <submittedName>
        <fullName evidence="4">Uncharacterized protein</fullName>
    </submittedName>
</protein>
<dbReference type="AlphaFoldDB" id="A0A421GK02"/>
<dbReference type="Proteomes" id="UP000785171">
    <property type="component" value="Unassembled WGS sequence"/>
</dbReference>
<evidence type="ECO:0000313" key="6">
    <source>
        <dbReference type="Proteomes" id="UP000285883"/>
    </source>
</evidence>
<dbReference type="EMBL" id="MBDN02000246">
    <property type="protein sequence ID" value="RLN77454.1"/>
    <property type="molecule type" value="Genomic_DNA"/>
</dbReference>
<proteinExistence type="predicted"/>
<dbReference type="Proteomes" id="UP000285624">
    <property type="component" value="Unassembled WGS sequence"/>
</dbReference>
<dbReference type="Proteomes" id="UP000285883">
    <property type="component" value="Unassembled WGS sequence"/>
</dbReference>
<dbReference type="PANTHER" id="PTHR33099:SF7">
    <property type="entry name" value="MYND-TYPE DOMAIN-CONTAINING PROTEIN"/>
    <property type="match status" value="1"/>
</dbReference>
<organism evidence="4 5">
    <name type="scientific">Phytophthora kernoviae</name>
    <dbReference type="NCBI Taxonomy" id="325452"/>
    <lineage>
        <taxon>Eukaryota</taxon>
        <taxon>Sar</taxon>
        <taxon>Stramenopiles</taxon>
        <taxon>Oomycota</taxon>
        <taxon>Peronosporomycetes</taxon>
        <taxon>Peronosporales</taxon>
        <taxon>Peronosporaceae</taxon>
        <taxon>Phytophthora</taxon>
    </lineage>
</organism>
<evidence type="ECO:0000313" key="4">
    <source>
        <dbReference type="EMBL" id="RLN77454.1"/>
    </source>
</evidence>
<dbReference type="EMBL" id="JPWU03000213">
    <property type="protein sequence ID" value="KAG2522415.1"/>
    <property type="molecule type" value="Genomic_DNA"/>
</dbReference>
<dbReference type="EMBL" id="JPWV03000206">
    <property type="protein sequence ID" value="KAG2521260.1"/>
    <property type="molecule type" value="Genomic_DNA"/>
</dbReference>
<dbReference type="PANTHER" id="PTHR33099">
    <property type="entry name" value="FE2OG DIOXYGENASE DOMAIN-CONTAINING PROTEIN"/>
    <property type="match status" value="1"/>
</dbReference>
<sequence>MTNPQWGIAIQKLCELSADELGFKGIALQPILSKVAVYGAGGRRVVQQDAYEHDRVVAKLVVQLPSEYTGGDMLVSGAGMNGLRCYDFGNVDDTAAFKPHYAVYAADAFCAVKEVTSGYRLVVEYSLYLPSELVVINGELGDHTLVDMFVKKYFIRLYDKIKLIPALAELVRTFSWGTVGASIVCGIDGLLYDILMKLALLLADELKDCQVAQAALTKYGLKKLKGVAVITPSVFAASPDLGLLWKNAMACEDPQVFRDVENLAKTVDIKLLGPVVTNGRGRQANVMILKTGKWQCPQNDPEDWGKKTKKMISTTVTGKAKMAPSSSLTD</sequence>
<keyword evidence="5" id="KW-1185">Reference proteome</keyword>
<evidence type="ECO:0000313" key="5">
    <source>
        <dbReference type="Proteomes" id="UP000285624"/>
    </source>
</evidence>
<dbReference type="EMBL" id="MAYM02000997">
    <property type="protein sequence ID" value="RLN31371.1"/>
    <property type="molecule type" value="Genomic_DNA"/>
</dbReference>
<name>A0A421GK02_9STRA</name>
<reference evidence="1" key="1">
    <citation type="journal article" date="2015" name="Genom Data">
        <title>Genome sequences of six Phytophthora species associated with forests in New Zealand.</title>
        <authorList>
            <person name="Studholme D.J."/>
            <person name="McDougal R.L."/>
            <person name="Sambles C."/>
            <person name="Hansen E."/>
            <person name="Hardy G."/>
            <person name="Grant M."/>
            <person name="Ganley R.J."/>
            <person name="Williams N.M."/>
        </authorList>
    </citation>
    <scope>NUCLEOTIDE SEQUENCE</scope>
    <source>
        <strain evidence="1">NZFS 2646</strain>
        <strain evidence="2">NZFS 3630</strain>
    </source>
</reference>